<gene>
    <name evidence="2" type="ORF">NEJAP_3076</name>
</gene>
<keyword evidence="1" id="KW-0472">Membrane</keyword>
<feature type="transmembrane region" description="Helical" evidence="1">
    <location>
        <begin position="99"/>
        <end position="116"/>
    </location>
</feature>
<accession>A0A7R6PEH7</accession>
<dbReference type="AlphaFoldDB" id="A0A7R6PEH7"/>
<feature type="transmembrane region" description="Helical" evidence="1">
    <location>
        <begin position="21"/>
        <end position="39"/>
    </location>
</feature>
<keyword evidence="1" id="KW-1133">Transmembrane helix</keyword>
<keyword evidence="3" id="KW-1185">Reference proteome</keyword>
<organism evidence="2 3">
    <name type="scientific">Neptunomonas japonica JAMM 1380</name>
    <dbReference type="NCBI Taxonomy" id="1441457"/>
    <lineage>
        <taxon>Bacteria</taxon>
        <taxon>Pseudomonadati</taxon>
        <taxon>Pseudomonadota</taxon>
        <taxon>Gammaproteobacteria</taxon>
        <taxon>Oceanospirillales</taxon>
        <taxon>Oceanospirillaceae</taxon>
        <taxon>Neptunomonas</taxon>
    </lineage>
</organism>
<dbReference type="Proteomes" id="UP000595332">
    <property type="component" value="Chromosome"/>
</dbReference>
<evidence type="ECO:0000313" key="3">
    <source>
        <dbReference type="Proteomes" id="UP000595332"/>
    </source>
</evidence>
<dbReference type="RefSeq" id="WP_201348149.1">
    <property type="nucleotide sequence ID" value="NZ_AP014546.1"/>
</dbReference>
<protein>
    <submittedName>
        <fullName evidence="2">Uncharacterized protein</fullName>
    </submittedName>
</protein>
<sequence length="144" mass="16113">MHSFFIQQRSLPGKRWLGIGLRCLHLIGICGLSGGYLFSLPESEWYGYLLVTLVSGGLMVLKAVYLDGIWLLQLRGQVILLKIALLGLAAVYFPELDPLIFLVIIVASGIIAHAPGKLRYYSLWHRGVITHEMLRNADIDNSHK</sequence>
<reference evidence="2 3" key="1">
    <citation type="journal article" date="2008" name="Int. J. Syst. Evol. Microbiol.">
        <title>Neptunomonas japonica sp. nov., an Osedax japonicus symbiont-like bacterium isolated from sediment adjacent to sperm whale carcasses off Kagoshima, Japan.</title>
        <authorList>
            <person name="Miyazaki M."/>
            <person name="Nogi Y."/>
            <person name="Fujiwara Y."/>
            <person name="Kawato M."/>
            <person name="Kubokawa K."/>
            <person name="Horikoshi K."/>
        </authorList>
    </citation>
    <scope>NUCLEOTIDE SEQUENCE [LARGE SCALE GENOMIC DNA]</scope>
    <source>
        <strain evidence="2 3">JAMM 1380</strain>
    </source>
</reference>
<name>A0A7R6PEH7_9GAMM</name>
<evidence type="ECO:0000256" key="1">
    <source>
        <dbReference type="SAM" id="Phobius"/>
    </source>
</evidence>
<evidence type="ECO:0000313" key="2">
    <source>
        <dbReference type="EMBL" id="BBB31014.1"/>
    </source>
</evidence>
<proteinExistence type="predicted"/>
<keyword evidence="1" id="KW-0812">Transmembrane</keyword>
<feature type="transmembrane region" description="Helical" evidence="1">
    <location>
        <begin position="77"/>
        <end position="93"/>
    </location>
</feature>
<feature type="transmembrane region" description="Helical" evidence="1">
    <location>
        <begin position="45"/>
        <end position="65"/>
    </location>
</feature>
<dbReference type="EMBL" id="AP014546">
    <property type="protein sequence ID" value="BBB31014.1"/>
    <property type="molecule type" value="Genomic_DNA"/>
</dbReference>
<dbReference type="KEGG" id="njp:NEJAP_3076"/>